<dbReference type="InterPro" id="IPR010390">
    <property type="entry name" value="ABC-2_transporter-like"/>
</dbReference>
<keyword evidence="2" id="KW-0812">Transmembrane</keyword>
<comment type="caution">
    <text evidence="3">The sequence shown here is derived from an EMBL/GenBank/DDBJ whole genome shotgun (WGS) entry which is preliminary data.</text>
</comment>
<dbReference type="EMBL" id="QUAL01000327">
    <property type="protein sequence ID" value="RIQ15671.1"/>
    <property type="molecule type" value="Genomic_DNA"/>
</dbReference>
<evidence type="ECO:0000313" key="4">
    <source>
        <dbReference type="Proteomes" id="UP000284057"/>
    </source>
</evidence>
<dbReference type="OrthoDB" id="62003at2"/>
<sequence>MVTPASGKACSVGAGSSSGVASCVAAGVVATGDERTSSSPAGSWPPLSPHAASVSARAHNARPRARGRASTRCHSSRTGYGRIACARAQGNTKSCDTGTGAEYRTATVRLFATLVVLGFRRWSTYRLATAAGAFTNTVFGLIKASITVGAIGAAGGTLAGYDALAGATYAWVVQALVAPVNVFHWNELALRIRDGDIAVDLARPLDPQFAHLAGFLGRAVHQFIPRGAPPLLAGALITGLALPTSPLPYLLGLVSVVLAVSVSFATWWLVNLAAFWLIELRGLLTLHIVGMSVLSGLVIPVHWFPDWLATLAALTPFPSILQAPVDVITGRVEGTAALGVLAVQAAWLAGVLLLGRLVFARGARKLVVQGG</sequence>
<dbReference type="PANTHER" id="PTHR36832:SF2">
    <property type="entry name" value="INTEGRAL MEMBRANE PROTEIN"/>
    <property type="match status" value="1"/>
</dbReference>
<feature type="compositionally biased region" description="Basic residues" evidence="1">
    <location>
        <begin position="59"/>
        <end position="75"/>
    </location>
</feature>
<gene>
    <name evidence="3" type="ORF">DY240_24145</name>
</gene>
<dbReference type="Pfam" id="PF06182">
    <property type="entry name" value="ABC2_membrane_6"/>
    <property type="match status" value="1"/>
</dbReference>
<dbReference type="Proteomes" id="UP000284057">
    <property type="component" value="Unassembled WGS sequence"/>
</dbReference>
<protein>
    <submittedName>
        <fullName evidence="3">ABC transporter permease</fullName>
    </submittedName>
</protein>
<feature type="transmembrane region" description="Helical" evidence="2">
    <location>
        <begin position="282"/>
        <end position="304"/>
    </location>
</feature>
<evidence type="ECO:0000313" key="3">
    <source>
        <dbReference type="EMBL" id="RIQ15671.1"/>
    </source>
</evidence>
<dbReference type="AlphaFoldDB" id="A0A418KK38"/>
<reference evidence="3 4" key="1">
    <citation type="submission" date="2018-09" db="EMBL/GenBank/DDBJ databases">
        <title>Isolation, diversity and antifungal activity of actinobacteria from wheat.</title>
        <authorList>
            <person name="Han C."/>
        </authorList>
    </citation>
    <scope>NUCLEOTIDE SEQUENCE [LARGE SCALE GENOMIC DNA]</scope>
    <source>
        <strain evidence="3 4">NEAU-YY265</strain>
    </source>
</reference>
<keyword evidence="2" id="KW-1133">Transmembrane helix</keyword>
<organism evidence="3 4">
    <name type="scientific">Jiangella rhizosphaerae</name>
    <dbReference type="NCBI Taxonomy" id="2293569"/>
    <lineage>
        <taxon>Bacteria</taxon>
        <taxon>Bacillati</taxon>
        <taxon>Actinomycetota</taxon>
        <taxon>Actinomycetes</taxon>
        <taxon>Jiangellales</taxon>
        <taxon>Jiangellaceae</taxon>
        <taxon>Jiangella</taxon>
    </lineage>
</organism>
<keyword evidence="2" id="KW-0472">Membrane</keyword>
<accession>A0A418KK38</accession>
<dbReference type="PANTHER" id="PTHR36832">
    <property type="entry name" value="SLR1174 PROTEIN-RELATED"/>
    <property type="match status" value="1"/>
</dbReference>
<keyword evidence="4" id="KW-1185">Reference proteome</keyword>
<evidence type="ECO:0000256" key="1">
    <source>
        <dbReference type="SAM" id="MobiDB-lite"/>
    </source>
</evidence>
<name>A0A418KK38_9ACTN</name>
<feature type="transmembrane region" description="Helical" evidence="2">
    <location>
        <begin position="249"/>
        <end position="270"/>
    </location>
</feature>
<evidence type="ECO:0000256" key="2">
    <source>
        <dbReference type="SAM" id="Phobius"/>
    </source>
</evidence>
<proteinExistence type="predicted"/>
<feature type="transmembrane region" description="Helical" evidence="2">
    <location>
        <begin position="336"/>
        <end position="359"/>
    </location>
</feature>
<feature type="region of interest" description="Disordered" evidence="1">
    <location>
        <begin position="34"/>
        <end position="75"/>
    </location>
</feature>